<gene>
    <name evidence="1" type="ORF">F53441_5511</name>
</gene>
<evidence type="ECO:0000313" key="1">
    <source>
        <dbReference type="EMBL" id="KAF4451502.1"/>
    </source>
</evidence>
<dbReference type="EMBL" id="JAADJG010000215">
    <property type="protein sequence ID" value="KAF4451502.1"/>
    <property type="molecule type" value="Genomic_DNA"/>
</dbReference>
<sequence length="101" mass="11015">MPGEPLKAFDFIPSAPDLTGSLTSTRCVSRRLPFLCALRSLPLTYPSTTERFILLLPTAYFARVCYFGTCGTVERELPTKGIDITSLDRRILGTATTAAAI</sequence>
<dbReference type="Proteomes" id="UP000605986">
    <property type="component" value="Unassembled WGS sequence"/>
</dbReference>
<comment type="caution">
    <text evidence="1">The sequence shown here is derived from an EMBL/GenBank/DDBJ whole genome shotgun (WGS) entry which is preliminary data.</text>
</comment>
<organism evidence="1 2">
    <name type="scientific">Fusarium austroafricanum</name>
    <dbReference type="NCBI Taxonomy" id="2364996"/>
    <lineage>
        <taxon>Eukaryota</taxon>
        <taxon>Fungi</taxon>
        <taxon>Dikarya</taxon>
        <taxon>Ascomycota</taxon>
        <taxon>Pezizomycotina</taxon>
        <taxon>Sordariomycetes</taxon>
        <taxon>Hypocreomycetidae</taxon>
        <taxon>Hypocreales</taxon>
        <taxon>Nectriaceae</taxon>
        <taxon>Fusarium</taxon>
        <taxon>Fusarium concolor species complex</taxon>
    </lineage>
</organism>
<accession>A0A8H4P851</accession>
<dbReference type="AlphaFoldDB" id="A0A8H4P851"/>
<keyword evidence="2" id="KW-1185">Reference proteome</keyword>
<protein>
    <submittedName>
        <fullName evidence="1">Uncharacterized protein</fullName>
    </submittedName>
</protein>
<name>A0A8H4P851_9HYPO</name>
<reference evidence="1" key="1">
    <citation type="submission" date="2020-01" db="EMBL/GenBank/DDBJ databases">
        <title>Identification and distribution of gene clusters putatively required for synthesis of sphingolipid metabolism inhibitors in phylogenetically diverse species of the filamentous fungus Fusarium.</title>
        <authorList>
            <person name="Kim H.-S."/>
            <person name="Busman M."/>
            <person name="Brown D.W."/>
            <person name="Divon H."/>
            <person name="Uhlig S."/>
            <person name="Proctor R.H."/>
        </authorList>
    </citation>
    <scope>NUCLEOTIDE SEQUENCE</scope>
    <source>
        <strain evidence="1">NRRL 53441</strain>
    </source>
</reference>
<evidence type="ECO:0000313" key="2">
    <source>
        <dbReference type="Proteomes" id="UP000605986"/>
    </source>
</evidence>
<proteinExistence type="predicted"/>